<reference evidence="1" key="1">
    <citation type="submission" date="2022-04" db="EMBL/GenBank/DDBJ databases">
        <title>Genome of the entomopathogenic fungus Entomophthora muscae.</title>
        <authorList>
            <person name="Elya C."/>
            <person name="Lovett B.R."/>
            <person name="Lee E."/>
            <person name="Macias A.M."/>
            <person name="Hajek A.E."/>
            <person name="De Bivort B.L."/>
            <person name="Kasson M.T."/>
            <person name="De Fine Licht H.H."/>
            <person name="Stajich J.E."/>
        </authorList>
    </citation>
    <scope>NUCLEOTIDE SEQUENCE</scope>
    <source>
        <strain evidence="1">Berkeley</strain>
    </source>
</reference>
<gene>
    <name evidence="1" type="ORF">DSO57_1019248</name>
</gene>
<evidence type="ECO:0000313" key="1">
    <source>
        <dbReference type="EMBL" id="KAJ9084916.1"/>
    </source>
</evidence>
<evidence type="ECO:0000313" key="2">
    <source>
        <dbReference type="Proteomes" id="UP001165960"/>
    </source>
</evidence>
<comment type="caution">
    <text evidence="1">The sequence shown here is derived from an EMBL/GenBank/DDBJ whole genome shotgun (WGS) entry which is preliminary data.</text>
</comment>
<keyword evidence="2" id="KW-1185">Reference proteome</keyword>
<name>A0ACC2UE35_9FUNG</name>
<proteinExistence type="predicted"/>
<organism evidence="1 2">
    <name type="scientific">Entomophthora muscae</name>
    <dbReference type="NCBI Taxonomy" id="34485"/>
    <lineage>
        <taxon>Eukaryota</taxon>
        <taxon>Fungi</taxon>
        <taxon>Fungi incertae sedis</taxon>
        <taxon>Zoopagomycota</taxon>
        <taxon>Entomophthoromycotina</taxon>
        <taxon>Entomophthoromycetes</taxon>
        <taxon>Entomophthorales</taxon>
        <taxon>Entomophthoraceae</taxon>
        <taxon>Entomophthora</taxon>
    </lineage>
</organism>
<dbReference type="EMBL" id="QTSX02000796">
    <property type="protein sequence ID" value="KAJ9084916.1"/>
    <property type="molecule type" value="Genomic_DNA"/>
</dbReference>
<dbReference type="Proteomes" id="UP001165960">
    <property type="component" value="Unassembled WGS sequence"/>
</dbReference>
<sequence length="163" mass="18565">MPYSKRSLETEKLEDVSRKAELNLIFVKLGGTEGVAQLSQHLFRLNSQDSRINMYFDAAFKDRFERMFVRFMTGILGGDPYNRRSMVKAHRRIGALTDEHFDAFQENLSIVLKQHGLTTADHDFLLTQIEPTRNDVIGKSTCPHLNTISEKPSSQQGCACTIQ</sequence>
<accession>A0ACC2UE35</accession>
<protein>
    <submittedName>
        <fullName evidence="1">Uncharacterized protein</fullName>
    </submittedName>
</protein>